<feature type="compositionally biased region" description="Polar residues" evidence="1">
    <location>
        <begin position="321"/>
        <end position="331"/>
    </location>
</feature>
<proteinExistence type="predicted"/>
<feature type="compositionally biased region" description="Basic and acidic residues" evidence="1">
    <location>
        <begin position="559"/>
        <end position="570"/>
    </location>
</feature>
<sequence>MYPNHTYAGYHTNTIGVWNQTSVSQNSQGMGYALPFVHPEIATYVEKATLTNAYPAMSYGATEGDLYHQHYATIASQPTQWTQSTFQQYMLTPQYNRSIADCYDRQRSSMPNTTRPPPSLKTDNSDNTFHASLSMLENATQNSAAAYTASWVSSTSSIPPELRDEPEVPSFNGSAHDGFRDEQPIGPSANLAPSVGSFTDQFSKMSVQDKHWPGLGKDGDSASGGGSARRRRMEERERRTRASPRELTWEERIRKGAVQKERVEQRGSEKSERENRENNSVSGRGAHKSQRVGRIAESGKMENGGRDAEISPVLGERCATFNRSNGDQPSRSFGPRGDRPMDKCNFDMGPRMPDMRGPASYRQGFPLLVARNTYYPARPPFMCMPQQDQRFRNTWLDANLPINYPPIPVMDCNFPPSYGCRARAPVDGRGGYRYSYKSNPVREIIKIREKLDRNRRVGYSEPEAVENKLAGRDEEEIWEDETEEEKQRRWDAGVYWPFEKENLERERQEKETLEKEKLKEGRIEKPNDGEQLDGANPEDEKIGKENVEVKANEDAMGARLEETDAAKNEVCEEESAVPGKTEDNMLKEVTSGELQKCRCSIFITPSA</sequence>
<dbReference type="Proteomes" id="UP001176961">
    <property type="component" value="Unassembled WGS sequence"/>
</dbReference>
<feature type="compositionally biased region" description="Basic and acidic residues" evidence="1">
    <location>
        <begin position="297"/>
        <end position="309"/>
    </location>
</feature>
<feature type="region of interest" description="Disordered" evidence="1">
    <location>
        <begin position="209"/>
        <end position="341"/>
    </location>
</feature>
<evidence type="ECO:0000313" key="2">
    <source>
        <dbReference type="EMBL" id="CAJ0609596.1"/>
    </source>
</evidence>
<evidence type="ECO:0000256" key="1">
    <source>
        <dbReference type="SAM" id="MobiDB-lite"/>
    </source>
</evidence>
<comment type="caution">
    <text evidence="2">The sequence shown here is derived from an EMBL/GenBank/DDBJ whole genome shotgun (WGS) entry which is preliminary data.</text>
</comment>
<feature type="region of interest" description="Disordered" evidence="1">
    <location>
        <begin position="106"/>
        <end position="127"/>
    </location>
</feature>
<reference evidence="2" key="1">
    <citation type="submission" date="2023-07" db="EMBL/GenBank/DDBJ databases">
        <authorList>
            <consortium name="CYATHOMIX"/>
        </authorList>
    </citation>
    <scope>NUCLEOTIDE SEQUENCE</scope>
    <source>
        <strain evidence="2">N/A</strain>
    </source>
</reference>
<dbReference type="AlphaFoldDB" id="A0AA36HFT0"/>
<keyword evidence="3" id="KW-1185">Reference proteome</keyword>
<gene>
    <name evidence="2" type="ORF">CYNAS_LOCUS21579</name>
</gene>
<dbReference type="EMBL" id="CATQJL010000326">
    <property type="protein sequence ID" value="CAJ0609596.1"/>
    <property type="molecule type" value="Genomic_DNA"/>
</dbReference>
<organism evidence="2 3">
    <name type="scientific">Cylicocyclus nassatus</name>
    <name type="common">Nematode worm</name>
    <dbReference type="NCBI Taxonomy" id="53992"/>
    <lineage>
        <taxon>Eukaryota</taxon>
        <taxon>Metazoa</taxon>
        <taxon>Ecdysozoa</taxon>
        <taxon>Nematoda</taxon>
        <taxon>Chromadorea</taxon>
        <taxon>Rhabditida</taxon>
        <taxon>Rhabditina</taxon>
        <taxon>Rhabditomorpha</taxon>
        <taxon>Strongyloidea</taxon>
        <taxon>Strongylidae</taxon>
        <taxon>Cylicocyclus</taxon>
    </lineage>
</organism>
<evidence type="ECO:0000313" key="3">
    <source>
        <dbReference type="Proteomes" id="UP001176961"/>
    </source>
</evidence>
<feature type="compositionally biased region" description="Basic and acidic residues" evidence="1">
    <location>
        <begin position="505"/>
        <end position="528"/>
    </location>
</feature>
<feature type="compositionally biased region" description="Basic and acidic residues" evidence="1">
    <location>
        <begin position="209"/>
        <end position="220"/>
    </location>
</feature>
<protein>
    <submittedName>
        <fullName evidence="2">Uncharacterized protein</fullName>
    </submittedName>
</protein>
<feature type="region of interest" description="Disordered" evidence="1">
    <location>
        <begin position="505"/>
        <end position="584"/>
    </location>
</feature>
<feature type="compositionally biased region" description="Basic and acidic residues" evidence="1">
    <location>
        <begin position="538"/>
        <end position="553"/>
    </location>
</feature>
<feature type="compositionally biased region" description="Basic and acidic residues" evidence="1">
    <location>
        <begin position="232"/>
        <end position="277"/>
    </location>
</feature>
<feature type="region of interest" description="Disordered" evidence="1">
    <location>
        <begin position="156"/>
        <end position="196"/>
    </location>
</feature>
<accession>A0AA36HFT0</accession>
<name>A0AA36HFT0_CYLNA</name>